<dbReference type="EC" id="2.4.-.-" evidence="11"/>
<dbReference type="EMBL" id="JBHSSW010000004">
    <property type="protein sequence ID" value="MFC6197314.1"/>
    <property type="molecule type" value="Genomic_DNA"/>
</dbReference>
<evidence type="ECO:0000256" key="6">
    <source>
        <dbReference type="ARBA" id="ARBA00022989"/>
    </source>
</evidence>
<feature type="transmembrane region" description="Helical" evidence="8">
    <location>
        <begin position="241"/>
        <end position="263"/>
    </location>
</feature>
<protein>
    <submittedName>
        <fullName evidence="11">Glycosyltransferase family 2 protein</fullName>
        <ecNumber evidence="11">2.4.-.-</ecNumber>
    </submittedName>
</protein>
<name>A0ABW1S7W0_9PROT</name>
<keyword evidence="12" id="KW-1185">Reference proteome</keyword>
<dbReference type="InterPro" id="IPR039528">
    <property type="entry name" value="DPM1-like"/>
</dbReference>
<evidence type="ECO:0000256" key="1">
    <source>
        <dbReference type="ARBA" id="ARBA00004141"/>
    </source>
</evidence>
<dbReference type="SUPFAM" id="SSF53448">
    <property type="entry name" value="Nucleotide-diphospho-sugar transferases"/>
    <property type="match status" value="1"/>
</dbReference>
<comment type="caution">
    <text evidence="11">The sequence shown here is derived from an EMBL/GenBank/DDBJ whole genome shotgun (WGS) entry which is preliminary data.</text>
</comment>
<dbReference type="CDD" id="cd06442">
    <property type="entry name" value="DPM1_like"/>
    <property type="match status" value="1"/>
</dbReference>
<evidence type="ECO:0000256" key="4">
    <source>
        <dbReference type="ARBA" id="ARBA00022679"/>
    </source>
</evidence>
<dbReference type="Pfam" id="PF04138">
    <property type="entry name" value="GtrA_DPMS_TM"/>
    <property type="match status" value="1"/>
</dbReference>
<feature type="transmembrane region" description="Helical" evidence="8">
    <location>
        <begin position="308"/>
        <end position="329"/>
    </location>
</feature>
<dbReference type="GO" id="GO:0016757">
    <property type="term" value="F:glycosyltransferase activity"/>
    <property type="evidence" value="ECO:0007669"/>
    <property type="project" value="UniProtKB-KW"/>
</dbReference>
<evidence type="ECO:0000259" key="10">
    <source>
        <dbReference type="Pfam" id="PF04138"/>
    </source>
</evidence>
<dbReference type="RefSeq" id="WP_377376015.1">
    <property type="nucleotide sequence ID" value="NZ_JBHSSW010000004.1"/>
</dbReference>
<feature type="domain" description="GtrA/DPMS transmembrane" evidence="10">
    <location>
        <begin position="244"/>
        <end position="361"/>
    </location>
</feature>
<feature type="transmembrane region" description="Helical" evidence="8">
    <location>
        <begin position="269"/>
        <end position="287"/>
    </location>
</feature>
<gene>
    <name evidence="11" type="ORF">ACFQDM_04450</name>
</gene>
<comment type="similarity">
    <text evidence="2">Belongs to the glycosyltransferase 2 family.</text>
</comment>
<dbReference type="InterPro" id="IPR001173">
    <property type="entry name" value="Glyco_trans_2-like"/>
</dbReference>
<dbReference type="Gene3D" id="3.90.550.10">
    <property type="entry name" value="Spore Coat Polysaccharide Biosynthesis Protein SpsA, Chain A"/>
    <property type="match status" value="1"/>
</dbReference>
<sequence length="364" mass="39328">MSSSVDVSLILPTRNEAANIATAISSASEVLSAYNFEIIVVDDDSPDGTADIVRQIAGENLRVRCLHRIGRRGLASACIEGALAASGRVIAVMDADLQHDEAILPELVASVLDGRADLAIGSRYVGQGGMGDLSDDRAAKSELATSLASRFLKIDLTDPMSGFFAVSAERFRKAIPRMTGRGFKILLDFVFADQGKLRVHEVPFVFRSRQDGESKLDSANAVQFLMMLYDRALGHIIPSRFVLFAAVGALGVLVHMGVLFAVFRLMGAGFMAGQICAVLVALTYNFFLNNMLTFRDVRLKGWAMIRGWLSFALVCGLGAIANVGVAAYLFQQTGIMWSLSALAGILVGSVWNFVMSSRFTWGRL</sequence>
<organism evidence="11 12">
    <name type="scientific">Ponticaulis profundi</name>
    <dbReference type="NCBI Taxonomy" id="2665222"/>
    <lineage>
        <taxon>Bacteria</taxon>
        <taxon>Pseudomonadati</taxon>
        <taxon>Pseudomonadota</taxon>
        <taxon>Alphaproteobacteria</taxon>
        <taxon>Hyphomonadales</taxon>
        <taxon>Hyphomonadaceae</taxon>
        <taxon>Ponticaulis</taxon>
    </lineage>
</organism>
<keyword evidence="3 11" id="KW-0328">Glycosyltransferase</keyword>
<dbReference type="Proteomes" id="UP001596303">
    <property type="component" value="Unassembled WGS sequence"/>
</dbReference>
<evidence type="ECO:0000256" key="8">
    <source>
        <dbReference type="SAM" id="Phobius"/>
    </source>
</evidence>
<evidence type="ECO:0000313" key="12">
    <source>
        <dbReference type="Proteomes" id="UP001596303"/>
    </source>
</evidence>
<evidence type="ECO:0000259" key="9">
    <source>
        <dbReference type="Pfam" id="PF00535"/>
    </source>
</evidence>
<keyword evidence="4 11" id="KW-0808">Transferase</keyword>
<evidence type="ECO:0000256" key="7">
    <source>
        <dbReference type="ARBA" id="ARBA00023136"/>
    </source>
</evidence>
<feature type="transmembrane region" description="Helical" evidence="8">
    <location>
        <begin position="335"/>
        <end position="354"/>
    </location>
</feature>
<reference evidence="12" key="1">
    <citation type="journal article" date="2019" name="Int. J. Syst. Evol. Microbiol.">
        <title>The Global Catalogue of Microorganisms (GCM) 10K type strain sequencing project: providing services to taxonomists for standard genome sequencing and annotation.</title>
        <authorList>
            <consortium name="The Broad Institute Genomics Platform"/>
            <consortium name="The Broad Institute Genome Sequencing Center for Infectious Disease"/>
            <person name="Wu L."/>
            <person name="Ma J."/>
        </authorList>
    </citation>
    <scope>NUCLEOTIDE SEQUENCE [LARGE SCALE GENOMIC DNA]</scope>
    <source>
        <strain evidence="12">CGMCC-1.15741</strain>
    </source>
</reference>
<dbReference type="Pfam" id="PF00535">
    <property type="entry name" value="Glycos_transf_2"/>
    <property type="match status" value="1"/>
</dbReference>
<feature type="domain" description="Glycosyltransferase 2-like" evidence="9">
    <location>
        <begin position="8"/>
        <end position="169"/>
    </location>
</feature>
<keyword evidence="5 8" id="KW-0812">Transmembrane</keyword>
<keyword evidence="6 8" id="KW-1133">Transmembrane helix</keyword>
<evidence type="ECO:0000256" key="5">
    <source>
        <dbReference type="ARBA" id="ARBA00022692"/>
    </source>
</evidence>
<accession>A0ABW1S7W0</accession>
<keyword evidence="7 8" id="KW-0472">Membrane</keyword>
<evidence type="ECO:0000256" key="2">
    <source>
        <dbReference type="ARBA" id="ARBA00006739"/>
    </source>
</evidence>
<evidence type="ECO:0000256" key="3">
    <source>
        <dbReference type="ARBA" id="ARBA00022676"/>
    </source>
</evidence>
<dbReference type="PANTHER" id="PTHR43398">
    <property type="entry name" value="DOLICHOL-PHOSPHATE MANNOSYLTRANSFERASE SUBUNIT 1"/>
    <property type="match status" value="1"/>
</dbReference>
<dbReference type="PANTHER" id="PTHR43398:SF1">
    <property type="entry name" value="DOLICHOL-PHOSPHATE MANNOSYLTRANSFERASE SUBUNIT 1"/>
    <property type="match status" value="1"/>
</dbReference>
<evidence type="ECO:0000313" key="11">
    <source>
        <dbReference type="EMBL" id="MFC6197314.1"/>
    </source>
</evidence>
<dbReference type="InterPro" id="IPR029044">
    <property type="entry name" value="Nucleotide-diphossugar_trans"/>
</dbReference>
<comment type="subcellular location">
    <subcellularLocation>
        <location evidence="1">Membrane</location>
        <topology evidence="1">Multi-pass membrane protein</topology>
    </subcellularLocation>
</comment>
<proteinExistence type="inferred from homology"/>
<dbReference type="InterPro" id="IPR007267">
    <property type="entry name" value="GtrA_DPMS_TM"/>
</dbReference>